<dbReference type="PANTHER" id="PTHR43022">
    <property type="entry name" value="PROTEIN SMF"/>
    <property type="match status" value="1"/>
</dbReference>
<dbReference type="SUPFAM" id="SSF47781">
    <property type="entry name" value="RuvA domain 2-like"/>
    <property type="match status" value="1"/>
</dbReference>
<name>A0AAN4VXV0_9BACT</name>
<proteinExistence type="inferred from homology"/>
<dbReference type="PANTHER" id="PTHR43022:SF1">
    <property type="entry name" value="PROTEIN SMF"/>
    <property type="match status" value="1"/>
</dbReference>
<keyword evidence="4" id="KW-1185">Reference proteome</keyword>
<dbReference type="RefSeq" id="WP_338237186.1">
    <property type="nucleotide sequence ID" value="NZ_BQKE01000001.1"/>
</dbReference>
<evidence type="ECO:0000259" key="2">
    <source>
        <dbReference type="Pfam" id="PF02481"/>
    </source>
</evidence>
<dbReference type="Gene3D" id="3.40.50.450">
    <property type="match status" value="1"/>
</dbReference>
<dbReference type="Gene3D" id="1.10.10.10">
    <property type="entry name" value="Winged helix-like DNA-binding domain superfamily/Winged helix DNA-binding domain"/>
    <property type="match status" value="1"/>
</dbReference>
<protein>
    <submittedName>
        <fullName evidence="3">DNA processing protein DprA</fullName>
    </submittedName>
</protein>
<dbReference type="Proteomes" id="UP001310022">
    <property type="component" value="Unassembled WGS sequence"/>
</dbReference>
<dbReference type="InterPro" id="IPR010994">
    <property type="entry name" value="RuvA_2-like"/>
</dbReference>
<accession>A0AAN4VXV0</accession>
<organism evidence="3 4">
    <name type="scientific">Persicobacter diffluens</name>
    <dbReference type="NCBI Taxonomy" id="981"/>
    <lineage>
        <taxon>Bacteria</taxon>
        <taxon>Pseudomonadati</taxon>
        <taxon>Bacteroidota</taxon>
        <taxon>Cytophagia</taxon>
        <taxon>Cytophagales</taxon>
        <taxon>Persicobacteraceae</taxon>
        <taxon>Persicobacter</taxon>
    </lineage>
</organism>
<dbReference type="NCBIfam" id="TIGR00732">
    <property type="entry name" value="dprA"/>
    <property type="match status" value="1"/>
</dbReference>
<feature type="domain" description="Smf/DprA SLOG" evidence="2">
    <location>
        <begin position="91"/>
        <end position="299"/>
    </location>
</feature>
<evidence type="ECO:0000313" key="3">
    <source>
        <dbReference type="EMBL" id="GJM61703.1"/>
    </source>
</evidence>
<dbReference type="InterPro" id="IPR003488">
    <property type="entry name" value="DprA"/>
</dbReference>
<dbReference type="EMBL" id="BQKE01000001">
    <property type="protein sequence ID" value="GJM61703.1"/>
    <property type="molecule type" value="Genomic_DNA"/>
</dbReference>
<dbReference type="AlphaFoldDB" id="A0AAN4VXV0"/>
<dbReference type="SUPFAM" id="SSF102405">
    <property type="entry name" value="MCP/YpsA-like"/>
    <property type="match status" value="1"/>
</dbReference>
<dbReference type="InterPro" id="IPR057666">
    <property type="entry name" value="DrpA_SLOG"/>
</dbReference>
<evidence type="ECO:0000256" key="1">
    <source>
        <dbReference type="ARBA" id="ARBA00006525"/>
    </source>
</evidence>
<dbReference type="Pfam" id="PF02481">
    <property type="entry name" value="DNA_processg_A"/>
    <property type="match status" value="1"/>
</dbReference>
<dbReference type="InterPro" id="IPR036388">
    <property type="entry name" value="WH-like_DNA-bd_sf"/>
</dbReference>
<dbReference type="GO" id="GO:0009294">
    <property type="term" value="P:DNA-mediated transformation"/>
    <property type="evidence" value="ECO:0007669"/>
    <property type="project" value="InterPro"/>
</dbReference>
<comment type="similarity">
    <text evidence="1">Belongs to the DprA/Smf family.</text>
</comment>
<evidence type="ECO:0000313" key="4">
    <source>
        <dbReference type="Proteomes" id="UP001310022"/>
    </source>
</evidence>
<gene>
    <name evidence="3" type="primary">smf</name>
    <name evidence="3" type="ORF">PEDI_22550</name>
</gene>
<sequence>MTSKHNCSKSASAKIDAMALGMVPGVGSQTFRALIAHFGSATQVWAAEKSALQKVAGIGPTICQHLVNSHYFISLAHQEWEQATKKGIDIYILSEDNYPHRLRQIPDAPPVLFAYGPADLNPTYTVAIVGTRKATAYGKSFLDDFFQDIAPYHPTVVSGLAYGIDIYAHQLALDYELPTIGVMASGMNIIYPREHRAVAKEMVRQQGALLTESPLGIQPEAMLFPARNRIIAGMVDVVLVIEAMNSGGALITADLANQYDREVMALTGPYQASKSEGCHQLIKSNKAHLLTDAEDLIQLMSWETQEEQKEKHVKMPDNLTLLEKEVFSFISEKTTPVVIDELKLNFSHQLPLLSSSLLNLELVGLIQKLPGGVFGAKGRVR</sequence>
<reference evidence="3 4" key="1">
    <citation type="submission" date="2021-12" db="EMBL/GenBank/DDBJ databases">
        <title>Genome sequencing of bacteria with rrn-lacking chromosome and rrn-plasmid.</title>
        <authorList>
            <person name="Anda M."/>
            <person name="Iwasaki W."/>
        </authorList>
    </citation>
    <scope>NUCLEOTIDE SEQUENCE [LARGE SCALE GENOMIC DNA]</scope>
    <source>
        <strain evidence="3 4">NBRC 15940</strain>
    </source>
</reference>
<comment type="caution">
    <text evidence="3">The sequence shown here is derived from an EMBL/GenBank/DDBJ whole genome shotgun (WGS) entry which is preliminary data.</text>
</comment>